<dbReference type="eggNOG" id="KOG1329">
    <property type="taxonomic scope" value="Eukaryota"/>
</dbReference>
<dbReference type="OMA" id="TAPRWYE"/>
<evidence type="ECO:0008006" key="3">
    <source>
        <dbReference type="Google" id="ProtNLM"/>
    </source>
</evidence>
<dbReference type="SUPFAM" id="SSF49562">
    <property type="entry name" value="C2 domain (Calcium/lipid-binding domain, CaLB)"/>
    <property type="match status" value="1"/>
</dbReference>
<dbReference type="Proteomes" id="UP000008022">
    <property type="component" value="Unassembled WGS sequence"/>
</dbReference>
<organism evidence="1 2">
    <name type="scientific">Oryza rufipogon</name>
    <name type="common">Brownbeard rice</name>
    <name type="synonym">Asian wild rice</name>
    <dbReference type="NCBI Taxonomy" id="4529"/>
    <lineage>
        <taxon>Eukaryota</taxon>
        <taxon>Viridiplantae</taxon>
        <taxon>Streptophyta</taxon>
        <taxon>Embryophyta</taxon>
        <taxon>Tracheophyta</taxon>
        <taxon>Spermatophyta</taxon>
        <taxon>Magnoliopsida</taxon>
        <taxon>Liliopsida</taxon>
        <taxon>Poales</taxon>
        <taxon>Poaceae</taxon>
        <taxon>BOP clade</taxon>
        <taxon>Oryzoideae</taxon>
        <taxon>Oryzeae</taxon>
        <taxon>Oryzinae</taxon>
        <taxon>Oryza</taxon>
    </lineage>
</organism>
<dbReference type="Gramene" id="ORUFI07G11890.1">
    <property type="protein sequence ID" value="ORUFI07G11890.1"/>
    <property type="gene ID" value="ORUFI07G11890"/>
</dbReference>
<dbReference type="HOGENOM" id="CLU_2692015_0_0_1"/>
<keyword evidence="2" id="KW-1185">Reference proteome</keyword>
<name>A0A0E0Q787_ORYRU</name>
<dbReference type="AlphaFoldDB" id="A0A0E0Q787"/>
<evidence type="ECO:0000313" key="1">
    <source>
        <dbReference type="EnsemblPlants" id="ORUFI07G11890.1"/>
    </source>
</evidence>
<dbReference type="InterPro" id="IPR035892">
    <property type="entry name" value="C2_domain_sf"/>
</dbReference>
<reference evidence="2" key="1">
    <citation type="submission" date="2013-06" db="EMBL/GenBank/DDBJ databases">
        <authorList>
            <person name="Zhao Q."/>
        </authorList>
    </citation>
    <scope>NUCLEOTIDE SEQUENCE</scope>
    <source>
        <strain evidence="2">cv. W1943</strain>
    </source>
</reference>
<reference evidence="1" key="2">
    <citation type="submission" date="2015-06" db="UniProtKB">
        <authorList>
            <consortium name="EnsemblPlants"/>
        </authorList>
    </citation>
    <scope>IDENTIFICATION</scope>
</reference>
<protein>
    <recommendedName>
        <fullName evidence="3">C2 domain-containing protein</fullName>
    </recommendedName>
</protein>
<proteinExistence type="predicted"/>
<sequence length="88" mass="9405">MRTASTVTGGRHAATATIGLDKARVGCTRTLADDTAAPRWYESFHVYRAHLTTHVAFTLKAKNPIGISLVGVGYLSPSRTSCICELIA</sequence>
<dbReference type="EnsemblPlants" id="ORUFI07G11890.1">
    <property type="protein sequence ID" value="ORUFI07G11890.1"/>
    <property type="gene ID" value="ORUFI07G11890"/>
</dbReference>
<dbReference type="STRING" id="4529.A0A0E0Q787"/>
<accession>A0A0E0Q787</accession>
<evidence type="ECO:0000313" key="2">
    <source>
        <dbReference type="Proteomes" id="UP000008022"/>
    </source>
</evidence>